<reference evidence="1 2" key="1">
    <citation type="journal article" date="2013" name="Proc. Natl. Acad. Sci. U.S.A.">
        <title>Genome of Phaeocystis globosa virus PgV-16T highlights the common ancestry of the largest known DNA viruses infecting eukaryotes.</title>
        <authorList>
            <person name="Santini S."/>
            <person name="Jeudy S."/>
            <person name="Bartoli J."/>
            <person name="Poirot O."/>
            <person name="Lescot M."/>
            <person name="Abergel C."/>
            <person name="Barbe V."/>
            <person name="Wommack K.E."/>
            <person name="Noordeloos A.A."/>
            <person name="Brussaard C.P."/>
            <person name="Claverie J.M."/>
        </authorList>
    </citation>
    <scope>NUCLEOTIDE SEQUENCE [LARGE SCALE GENOMIC DNA]</scope>
    <source>
        <strain evidence="1 2">16T</strain>
    </source>
</reference>
<evidence type="ECO:0000313" key="1">
    <source>
        <dbReference type="EMBL" id="AGM15662.1"/>
    </source>
</evidence>
<dbReference type="EMBL" id="KC662249">
    <property type="protein sequence ID" value="AGM15662.1"/>
    <property type="molecule type" value="Genomic_DNA"/>
</dbReference>
<accession>A0AC59EXJ4</accession>
<proteinExistence type="predicted"/>
<dbReference type="Proteomes" id="UP000204225">
    <property type="component" value="Segment"/>
</dbReference>
<evidence type="ECO:0000313" key="2">
    <source>
        <dbReference type="Proteomes" id="UP000204225"/>
    </source>
</evidence>
<organism evidence="1 2">
    <name type="scientific">Phaeocystis globosa virus PgV-16T</name>
    <dbReference type="NCBI Taxonomy" id="3071227"/>
    <lineage>
        <taxon>Viruses</taxon>
        <taxon>Varidnaviria</taxon>
        <taxon>Bamfordvirae</taxon>
        <taxon>Nucleocytoviricota</taxon>
        <taxon>Megaviricetes</taxon>
        <taxon>Imitervirales</taxon>
        <taxon>Mesomimiviridae</taxon>
        <taxon>Tethysvirus</taxon>
        <taxon>Tethysvirus hollandense</taxon>
    </lineage>
</organism>
<sequence>MLDPKKIDLPVLLLSYYNQNGIRNTNYTNLIMMTNLFDNLPEDIQNKIHIMRLDSVVNKITQKKTKATADMMNDIMGMLDNHPAKNLAHGNIHGTQEGQIYYNPFNADTYSIMSMAWHLLKDHKVVLTQHERFSWIMFLLRPVELGLIVLENTEETTPFFEKTSLLCADMINTFGCRSLRSVVA</sequence>
<name>A0AC59EXJ4_9VIRU</name>
<gene>
    <name evidence="1" type="ORF">PGCG_00351</name>
</gene>
<protein>
    <submittedName>
        <fullName evidence="1">Uncharacterized protein</fullName>
    </submittedName>
</protein>
<keyword evidence="2" id="KW-1185">Reference proteome</keyword>